<dbReference type="GO" id="GO:0032259">
    <property type="term" value="P:methylation"/>
    <property type="evidence" value="ECO:0007669"/>
    <property type="project" value="UniProtKB-KW"/>
</dbReference>
<dbReference type="PROSITE" id="PS51257">
    <property type="entry name" value="PROKAR_LIPOPROTEIN"/>
    <property type="match status" value="1"/>
</dbReference>
<gene>
    <name evidence="2" type="ordered locus">Acid_1540</name>
</gene>
<dbReference type="STRING" id="234267.Acid_1540"/>
<dbReference type="GO" id="GO:0008168">
    <property type="term" value="F:methyltransferase activity"/>
    <property type="evidence" value="ECO:0007669"/>
    <property type="project" value="UniProtKB-KW"/>
</dbReference>
<dbReference type="InParanoid" id="Q028M1"/>
<dbReference type="HOGENOM" id="CLU_037990_16_0_0"/>
<dbReference type="SUPFAM" id="SSF53335">
    <property type="entry name" value="S-adenosyl-L-methionine-dependent methyltransferases"/>
    <property type="match status" value="1"/>
</dbReference>
<feature type="domain" description="Methyltransferase" evidence="1">
    <location>
        <begin position="62"/>
        <end position="173"/>
    </location>
</feature>
<protein>
    <submittedName>
        <fullName evidence="2">Methyltransferase type 11</fullName>
    </submittedName>
</protein>
<dbReference type="KEGG" id="sus:Acid_1540"/>
<reference evidence="2" key="1">
    <citation type="submission" date="2006-10" db="EMBL/GenBank/DDBJ databases">
        <title>Complete sequence of Solibacter usitatus Ellin6076.</title>
        <authorList>
            <consortium name="US DOE Joint Genome Institute"/>
            <person name="Copeland A."/>
            <person name="Lucas S."/>
            <person name="Lapidus A."/>
            <person name="Barry K."/>
            <person name="Detter J.C."/>
            <person name="Glavina del Rio T."/>
            <person name="Hammon N."/>
            <person name="Israni S."/>
            <person name="Dalin E."/>
            <person name="Tice H."/>
            <person name="Pitluck S."/>
            <person name="Thompson L.S."/>
            <person name="Brettin T."/>
            <person name="Bruce D."/>
            <person name="Han C."/>
            <person name="Tapia R."/>
            <person name="Gilna P."/>
            <person name="Schmutz J."/>
            <person name="Larimer F."/>
            <person name="Land M."/>
            <person name="Hauser L."/>
            <person name="Kyrpides N."/>
            <person name="Mikhailova N."/>
            <person name="Janssen P.H."/>
            <person name="Kuske C.R."/>
            <person name="Richardson P."/>
        </authorList>
    </citation>
    <scope>NUCLEOTIDE SEQUENCE</scope>
    <source>
        <strain evidence="2">Ellin6076</strain>
    </source>
</reference>
<accession>Q028M1</accession>
<evidence type="ECO:0000313" key="2">
    <source>
        <dbReference type="EMBL" id="ABJ82531.1"/>
    </source>
</evidence>
<dbReference type="Pfam" id="PF13847">
    <property type="entry name" value="Methyltransf_31"/>
    <property type="match status" value="1"/>
</dbReference>
<dbReference type="AlphaFoldDB" id="Q028M1"/>
<dbReference type="EMBL" id="CP000473">
    <property type="protein sequence ID" value="ABJ82531.1"/>
    <property type="molecule type" value="Genomic_DNA"/>
</dbReference>
<dbReference type="CDD" id="cd02440">
    <property type="entry name" value="AdoMet_MTases"/>
    <property type="match status" value="1"/>
</dbReference>
<organism evidence="2">
    <name type="scientific">Solibacter usitatus (strain Ellin6076)</name>
    <dbReference type="NCBI Taxonomy" id="234267"/>
    <lineage>
        <taxon>Bacteria</taxon>
        <taxon>Pseudomonadati</taxon>
        <taxon>Acidobacteriota</taxon>
        <taxon>Terriglobia</taxon>
        <taxon>Bryobacterales</taxon>
        <taxon>Solibacteraceae</taxon>
        <taxon>Candidatus Solibacter</taxon>
    </lineage>
</organism>
<sequence length="216" mass="24087" precursor="true">MRRFACILLLAACACAQDRHPISGRKYAGVMGPAGADWLVRPEREAEEKPDLALKLIGVPKGAAVGDIGAGAGYVTWRLAALVGPTGKVYANDIQPEMLDLLKSNMRQRKISNVETVLGAYDDPKLPPDSLDLVILVDVYHEFSEPQKMLRHIRESLKPDGRLVLLEYRAEDPAVPVRPEHKMTVAQVKMELEPEGFHMDRVIEDLPRQHILILKK</sequence>
<dbReference type="Gene3D" id="3.40.50.150">
    <property type="entry name" value="Vaccinia Virus protein VP39"/>
    <property type="match status" value="1"/>
</dbReference>
<keyword evidence="2" id="KW-0808">Transferase</keyword>
<name>Q028M1_SOLUE</name>
<keyword evidence="2" id="KW-0489">Methyltransferase</keyword>
<dbReference type="eggNOG" id="COG4798">
    <property type="taxonomic scope" value="Bacteria"/>
</dbReference>
<dbReference type="PANTHER" id="PTHR42912">
    <property type="entry name" value="METHYLTRANSFERASE"/>
    <property type="match status" value="1"/>
</dbReference>
<evidence type="ECO:0000259" key="1">
    <source>
        <dbReference type="Pfam" id="PF13847"/>
    </source>
</evidence>
<proteinExistence type="predicted"/>
<dbReference type="InterPro" id="IPR029063">
    <property type="entry name" value="SAM-dependent_MTases_sf"/>
</dbReference>
<dbReference type="OrthoDB" id="9784101at2"/>
<dbReference type="InterPro" id="IPR025714">
    <property type="entry name" value="Methyltranfer_dom"/>
</dbReference>
<dbReference type="InterPro" id="IPR050508">
    <property type="entry name" value="Methyltransf_Superfamily"/>
</dbReference>
<dbReference type="PANTHER" id="PTHR42912:SF93">
    <property type="entry name" value="N6-ADENOSINE-METHYLTRANSFERASE TMT1A"/>
    <property type="match status" value="1"/>
</dbReference>